<keyword evidence="1" id="KW-0808">Transferase</keyword>
<dbReference type="InterPro" id="IPR016181">
    <property type="entry name" value="Acyl_CoA_acyltransferase"/>
</dbReference>
<name>A0A3M6TH84_POCDA</name>
<dbReference type="STRING" id="46731.A0A3M6TH84"/>
<dbReference type="GO" id="GO:0008080">
    <property type="term" value="F:N-acetyltransferase activity"/>
    <property type="evidence" value="ECO:0007669"/>
    <property type="project" value="InterPro"/>
</dbReference>
<comment type="caution">
    <text evidence="4">The sequence shown here is derived from an EMBL/GenBank/DDBJ whole genome shotgun (WGS) entry which is preliminary data.</text>
</comment>
<keyword evidence="2" id="KW-1133">Transmembrane helix</keyword>
<reference evidence="4 5" key="1">
    <citation type="journal article" date="2018" name="Sci. Rep.">
        <title>Comparative analysis of the Pocillopora damicornis genome highlights role of immune system in coral evolution.</title>
        <authorList>
            <person name="Cunning R."/>
            <person name="Bay R.A."/>
            <person name="Gillette P."/>
            <person name="Baker A.C."/>
            <person name="Traylor-Knowles N."/>
        </authorList>
    </citation>
    <scope>NUCLEOTIDE SEQUENCE [LARGE SCALE GENOMIC DNA]</scope>
    <source>
        <strain evidence="4">RSMAS</strain>
        <tissue evidence="4">Whole animal</tissue>
    </source>
</reference>
<dbReference type="AlphaFoldDB" id="A0A3M6TH84"/>
<protein>
    <recommendedName>
        <fullName evidence="3">N-acetyltransferase domain-containing protein</fullName>
    </recommendedName>
</protein>
<sequence>MHFRPIYQLTVVWKTKSENLYSPLDPSSTSNEFKFIPLIPKNDQHLISSYNITLEFCGMKQSKESFSTSGREAEQDTNIDVIIRSFESRDSPMIRKIFTQSMGEMRGPFVRDVMYQAAFYGLFLSFPVALLNLIWSPWCLSIYLLVLFVLLVALFTGLHIGFSRYIRSCLRNDLDNVENVYLGQKRSHMWVAELNNKIIGMVALVPGSEHEVCFGKPRDTVGRLRRMAVSPEFRRLGVAKKLLHVLLSFAKEIGYKQIVLLTTSAQEAALKFYPKNGFYLVSKRLANVALRGFYHYDYCYDLDKAR</sequence>
<dbReference type="InterPro" id="IPR050769">
    <property type="entry name" value="NAT_camello-type"/>
</dbReference>
<feature type="domain" description="N-acetyltransferase" evidence="3">
    <location>
        <begin position="149"/>
        <end position="303"/>
    </location>
</feature>
<evidence type="ECO:0000313" key="4">
    <source>
        <dbReference type="EMBL" id="RMX40708.1"/>
    </source>
</evidence>
<dbReference type="EMBL" id="RCHS01003589">
    <property type="protein sequence ID" value="RMX40708.1"/>
    <property type="molecule type" value="Genomic_DNA"/>
</dbReference>
<evidence type="ECO:0000256" key="2">
    <source>
        <dbReference type="SAM" id="Phobius"/>
    </source>
</evidence>
<dbReference type="PROSITE" id="PS51186">
    <property type="entry name" value="GNAT"/>
    <property type="match status" value="1"/>
</dbReference>
<evidence type="ECO:0000259" key="3">
    <source>
        <dbReference type="PROSITE" id="PS51186"/>
    </source>
</evidence>
<dbReference type="Proteomes" id="UP000275408">
    <property type="component" value="Unassembled WGS sequence"/>
</dbReference>
<dbReference type="SUPFAM" id="SSF55729">
    <property type="entry name" value="Acyl-CoA N-acyltransferases (Nat)"/>
    <property type="match status" value="1"/>
</dbReference>
<organism evidence="4 5">
    <name type="scientific">Pocillopora damicornis</name>
    <name type="common">Cauliflower coral</name>
    <name type="synonym">Millepora damicornis</name>
    <dbReference type="NCBI Taxonomy" id="46731"/>
    <lineage>
        <taxon>Eukaryota</taxon>
        <taxon>Metazoa</taxon>
        <taxon>Cnidaria</taxon>
        <taxon>Anthozoa</taxon>
        <taxon>Hexacorallia</taxon>
        <taxon>Scleractinia</taxon>
        <taxon>Astrocoeniina</taxon>
        <taxon>Pocilloporidae</taxon>
        <taxon>Pocillopora</taxon>
    </lineage>
</organism>
<accession>A0A3M6TH84</accession>
<keyword evidence="5" id="KW-1185">Reference proteome</keyword>
<dbReference type="Pfam" id="PF00583">
    <property type="entry name" value="Acetyltransf_1"/>
    <property type="match status" value="1"/>
</dbReference>
<evidence type="ECO:0000256" key="1">
    <source>
        <dbReference type="ARBA" id="ARBA00022679"/>
    </source>
</evidence>
<gene>
    <name evidence="4" type="ORF">pdam_00021467</name>
</gene>
<dbReference type="OrthoDB" id="41532at2759"/>
<feature type="transmembrane region" description="Helical" evidence="2">
    <location>
        <begin position="113"/>
        <end position="135"/>
    </location>
</feature>
<dbReference type="PANTHER" id="PTHR13947:SF37">
    <property type="entry name" value="LD18367P"/>
    <property type="match status" value="1"/>
</dbReference>
<dbReference type="Gene3D" id="3.40.630.30">
    <property type="match status" value="1"/>
</dbReference>
<dbReference type="InterPro" id="IPR000182">
    <property type="entry name" value="GNAT_dom"/>
</dbReference>
<dbReference type="CDD" id="cd04301">
    <property type="entry name" value="NAT_SF"/>
    <property type="match status" value="1"/>
</dbReference>
<keyword evidence="2" id="KW-0472">Membrane</keyword>
<proteinExistence type="predicted"/>
<dbReference type="PANTHER" id="PTHR13947">
    <property type="entry name" value="GNAT FAMILY N-ACETYLTRANSFERASE"/>
    <property type="match status" value="1"/>
</dbReference>
<keyword evidence="2" id="KW-0812">Transmembrane</keyword>
<evidence type="ECO:0000313" key="5">
    <source>
        <dbReference type="Proteomes" id="UP000275408"/>
    </source>
</evidence>
<feature type="transmembrane region" description="Helical" evidence="2">
    <location>
        <begin position="141"/>
        <end position="162"/>
    </location>
</feature>